<dbReference type="RefSeq" id="WP_242335456.1">
    <property type="nucleotide sequence ID" value="NZ_CP071872.1"/>
</dbReference>
<evidence type="ECO:0000313" key="1">
    <source>
        <dbReference type="EMBL" id="UNM14878.1"/>
    </source>
</evidence>
<keyword evidence="2" id="KW-1185">Reference proteome</keyword>
<reference evidence="1 2" key="1">
    <citation type="submission" date="2021-03" db="EMBL/GenBank/DDBJ databases">
        <title>Complete genome of Streptomyces formicae strain 1H-GS9 (DSM 100524).</title>
        <authorList>
            <person name="Atanasov K.E."/>
            <person name="Altabella T."/>
            <person name="Ferrer A."/>
        </authorList>
    </citation>
    <scope>NUCLEOTIDE SEQUENCE [LARGE SCALE GENOMIC DNA]</scope>
    <source>
        <strain evidence="1 2">1H-GS9</strain>
    </source>
</reference>
<organism evidence="1 2">
    <name type="scientific">Streptomyces formicae</name>
    <dbReference type="NCBI Taxonomy" id="1616117"/>
    <lineage>
        <taxon>Bacteria</taxon>
        <taxon>Bacillati</taxon>
        <taxon>Actinomycetota</taxon>
        <taxon>Actinomycetes</taxon>
        <taxon>Kitasatosporales</taxon>
        <taxon>Streptomycetaceae</taxon>
        <taxon>Streptomyces</taxon>
    </lineage>
</organism>
<name>A0ABY3WQF5_9ACTN</name>
<dbReference type="Proteomes" id="UP000828924">
    <property type="component" value="Chromosome"/>
</dbReference>
<dbReference type="EMBL" id="CP071872">
    <property type="protein sequence ID" value="UNM14878.1"/>
    <property type="molecule type" value="Genomic_DNA"/>
</dbReference>
<proteinExistence type="predicted"/>
<accession>A0ABY3WQF5</accession>
<evidence type="ECO:0000313" key="2">
    <source>
        <dbReference type="Proteomes" id="UP000828924"/>
    </source>
</evidence>
<sequence>MSPNLRKPGSVRSAALVNAEIRALWDRSGGRLSAVDEARYQRLLVEWAAAVGPAGDARDADDGAGAFAVRPVGEAA</sequence>
<gene>
    <name evidence="1" type="ORF">J4032_28475</name>
</gene>
<protein>
    <submittedName>
        <fullName evidence="1">Uncharacterized protein</fullName>
    </submittedName>
</protein>